<dbReference type="GO" id="GO:0008324">
    <property type="term" value="F:monoatomic cation transmembrane transporter activity"/>
    <property type="evidence" value="ECO:0007669"/>
    <property type="project" value="InterPro"/>
</dbReference>
<dbReference type="InterPro" id="IPR036291">
    <property type="entry name" value="NAD(P)-bd_dom_sf"/>
</dbReference>
<dbReference type="Proteomes" id="UP000006055">
    <property type="component" value="Chromosome"/>
</dbReference>
<dbReference type="SUPFAM" id="SSF51735">
    <property type="entry name" value="NAD(P)-binding Rossmann-fold domains"/>
    <property type="match status" value="1"/>
</dbReference>
<dbReference type="PANTHER" id="PTHR43833">
    <property type="entry name" value="POTASSIUM CHANNEL PROTEIN 2-RELATED-RELATED"/>
    <property type="match status" value="1"/>
</dbReference>
<dbReference type="eggNOG" id="COG0569">
    <property type="taxonomic scope" value="Bacteria"/>
</dbReference>
<dbReference type="InterPro" id="IPR036721">
    <property type="entry name" value="RCK_C_sf"/>
</dbReference>
<dbReference type="Gene3D" id="3.40.50.720">
    <property type="entry name" value="NAD(P)-binding Rossmann-like Domain"/>
    <property type="match status" value="1"/>
</dbReference>
<reference evidence="4" key="1">
    <citation type="submission" date="2012-06" db="EMBL/GenBank/DDBJ databases">
        <title>Complete sequence of chromosome of Desulfomonile tiedjei DSM 6799.</title>
        <authorList>
            <person name="Lucas S."/>
            <person name="Copeland A."/>
            <person name="Lapidus A."/>
            <person name="Glavina del Rio T."/>
            <person name="Dalin E."/>
            <person name="Tice H."/>
            <person name="Bruce D."/>
            <person name="Goodwin L."/>
            <person name="Pitluck S."/>
            <person name="Peters L."/>
            <person name="Ovchinnikova G."/>
            <person name="Zeytun A."/>
            <person name="Lu M."/>
            <person name="Kyrpides N."/>
            <person name="Mavromatis K."/>
            <person name="Ivanova N."/>
            <person name="Brettin T."/>
            <person name="Detter J.C."/>
            <person name="Han C."/>
            <person name="Larimer F."/>
            <person name="Land M."/>
            <person name="Hauser L."/>
            <person name="Markowitz V."/>
            <person name="Cheng J.-F."/>
            <person name="Hugenholtz P."/>
            <person name="Woyke T."/>
            <person name="Wu D."/>
            <person name="Spring S."/>
            <person name="Schroeder M."/>
            <person name="Brambilla E."/>
            <person name="Klenk H.-P."/>
            <person name="Eisen J.A."/>
        </authorList>
    </citation>
    <scope>NUCLEOTIDE SEQUENCE [LARGE SCALE GENOMIC DNA]</scope>
    <source>
        <strain evidence="4">ATCC 49306 / DSM 6799 / DCB-1</strain>
    </source>
</reference>
<feature type="domain" description="RCK C-terminal" evidence="2">
    <location>
        <begin position="137"/>
        <end position="223"/>
    </location>
</feature>
<dbReference type="GO" id="GO:0006813">
    <property type="term" value="P:potassium ion transport"/>
    <property type="evidence" value="ECO:0007669"/>
    <property type="project" value="InterPro"/>
</dbReference>
<dbReference type="InterPro" id="IPR003148">
    <property type="entry name" value="RCK_N"/>
</dbReference>
<name>I4C3T9_DESTA</name>
<keyword evidence="4" id="KW-1185">Reference proteome</keyword>
<dbReference type="Gene3D" id="3.30.70.1450">
    <property type="entry name" value="Regulator of K+ conductance, C-terminal domain"/>
    <property type="match status" value="1"/>
</dbReference>
<dbReference type="KEGG" id="dti:Desti_1518"/>
<dbReference type="OrthoDB" id="9776294at2"/>
<dbReference type="STRING" id="706587.Desti_1518"/>
<dbReference type="InterPro" id="IPR006037">
    <property type="entry name" value="RCK_C"/>
</dbReference>
<sequence length="225" mass="24633">MKSGQKLICVVGLGQFGSHIARELAQHCEVLALDSSEARVNLIVDEVQRALIIDAKDFQTLSSLVTPDFDEAIVSLGESMEASILCTLHLKRIGIKTIRAKAVTEDHAAILRAVGATETIFPERETAQRLAAQIANPNLLDFIPLAEDFRVMDIAPPDSFHGHTLQELNVRDKYGVFVIAVKELVPPSFIFLPGPGFRIKPSDVLVVIGRESDLQNLLKEAESSL</sequence>
<dbReference type="Pfam" id="PF02080">
    <property type="entry name" value="TrkA_C"/>
    <property type="match status" value="1"/>
</dbReference>
<protein>
    <submittedName>
        <fullName evidence="3">K+ transport system, NAD-binding component</fullName>
    </submittedName>
</protein>
<proteinExistence type="predicted"/>
<feature type="domain" description="RCK N-terminal" evidence="1">
    <location>
        <begin position="5"/>
        <end position="121"/>
    </location>
</feature>
<gene>
    <name evidence="3" type="ordered locus">Desti_1518</name>
</gene>
<dbReference type="EMBL" id="CP003360">
    <property type="protein sequence ID" value="AFM24230.1"/>
    <property type="molecule type" value="Genomic_DNA"/>
</dbReference>
<dbReference type="AlphaFoldDB" id="I4C3T9"/>
<dbReference type="InterPro" id="IPR050721">
    <property type="entry name" value="Trk_Ktr_HKT_K-transport"/>
</dbReference>
<evidence type="ECO:0000259" key="1">
    <source>
        <dbReference type="PROSITE" id="PS51201"/>
    </source>
</evidence>
<dbReference type="HOGENOM" id="CLU_046525_3_2_7"/>
<evidence type="ECO:0000313" key="3">
    <source>
        <dbReference type="EMBL" id="AFM24230.1"/>
    </source>
</evidence>
<dbReference type="PANTHER" id="PTHR43833:SF7">
    <property type="entry name" value="KTR SYSTEM POTASSIUM UPTAKE PROTEIN C"/>
    <property type="match status" value="1"/>
</dbReference>
<dbReference type="Pfam" id="PF02254">
    <property type="entry name" value="TrkA_N"/>
    <property type="match status" value="1"/>
</dbReference>
<dbReference type="PROSITE" id="PS51202">
    <property type="entry name" value="RCK_C"/>
    <property type="match status" value="1"/>
</dbReference>
<evidence type="ECO:0000259" key="2">
    <source>
        <dbReference type="PROSITE" id="PS51202"/>
    </source>
</evidence>
<accession>I4C3T9</accession>
<organism evidence="3 4">
    <name type="scientific">Desulfomonile tiedjei (strain ATCC 49306 / DSM 6799 / DCB-1)</name>
    <dbReference type="NCBI Taxonomy" id="706587"/>
    <lineage>
        <taxon>Bacteria</taxon>
        <taxon>Pseudomonadati</taxon>
        <taxon>Thermodesulfobacteriota</taxon>
        <taxon>Desulfomonilia</taxon>
        <taxon>Desulfomonilales</taxon>
        <taxon>Desulfomonilaceae</taxon>
        <taxon>Desulfomonile</taxon>
    </lineage>
</organism>
<evidence type="ECO:0000313" key="4">
    <source>
        <dbReference type="Proteomes" id="UP000006055"/>
    </source>
</evidence>
<dbReference type="SUPFAM" id="SSF116726">
    <property type="entry name" value="TrkA C-terminal domain-like"/>
    <property type="match status" value="1"/>
</dbReference>
<dbReference type="PROSITE" id="PS51201">
    <property type="entry name" value="RCK_N"/>
    <property type="match status" value="1"/>
</dbReference>
<dbReference type="RefSeq" id="WP_014809378.1">
    <property type="nucleotide sequence ID" value="NC_018025.1"/>
</dbReference>